<sequence>MRDVDTLSLTWRALTLDDAPALARLWAAAEAADDTGENYDADDVAEELGAPLLDLARDTIGVFGPDGEFVAWGGLRGGPAQISDVHRVWADGTVLPAARGRGIGRELLGRQLARARELHLERHPQAPGQFCVAGYDKVESRTALFRAAGFEPVRWWYDMHRDLTAPLPELPPMPAGLRLEPYAPERDEAVRLAHGEAFAGHWGSTPPDRERWGHWYTGAQAFRPEHSLLVLAGDEVVGYLLTYYYTADHEATGVREAWVGQIGVRPAWRRRGLGVQLLGSALSVFRDAGYGRVGLNVDTDNSTGALGLYQRLGFEVARPSITWATALG</sequence>
<reference evidence="4" key="1">
    <citation type="submission" date="2020-02" db="EMBL/GenBank/DDBJ databases">
        <authorList>
            <person name="Meier V. D."/>
        </authorList>
    </citation>
    <scope>NUCLEOTIDE SEQUENCE</scope>
    <source>
        <strain evidence="4">AVDCRST_MAG41</strain>
    </source>
</reference>
<dbReference type="InterPro" id="IPR016181">
    <property type="entry name" value="Acyl_CoA_acyltransferase"/>
</dbReference>
<dbReference type="InterPro" id="IPR000182">
    <property type="entry name" value="GNAT_dom"/>
</dbReference>
<dbReference type="EMBL" id="CADCTP010000094">
    <property type="protein sequence ID" value="CAA9230726.1"/>
    <property type="molecule type" value="Genomic_DNA"/>
</dbReference>
<name>A0A6J4HPM4_9ACTN</name>
<dbReference type="GO" id="GO:0016747">
    <property type="term" value="F:acyltransferase activity, transferring groups other than amino-acyl groups"/>
    <property type="evidence" value="ECO:0007669"/>
    <property type="project" value="InterPro"/>
</dbReference>
<protein>
    <recommendedName>
        <fullName evidence="3">N-acetyltransferase domain-containing protein</fullName>
    </recommendedName>
</protein>
<keyword evidence="2" id="KW-0012">Acyltransferase</keyword>
<gene>
    <name evidence="4" type="ORF">AVDCRST_MAG41-939</name>
</gene>
<feature type="domain" description="N-acetyltransferase" evidence="3">
    <location>
        <begin position="9"/>
        <end position="164"/>
    </location>
</feature>
<dbReference type="Gene3D" id="3.40.630.30">
    <property type="match status" value="1"/>
</dbReference>
<evidence type="ECO:0000256" key="1">
    <source>
        <dbReference type="ARBA" id="ARBA00022679"/>
    </source>
</evidence>
<keyword evidence="1" id="KW-0808">Transferase</keyword>
<dbReference type="PROSITE" id="PS51186">
    <property type="entry name" value="GNAT"/>
    <property type="match status" value="2"/>
</dbReference>
<dbReference type="AlphaFoldDB" id="A0A6J4HPM4"/>
<accession>A0A6J4HPM4</accession>
<dbReference type="Pfam" id="PF00583">
    <property type="entry name" value="Acetyltransf_1"/>
    <property type="match status" value="1"/>
</dbReference>
<proteinExistence type="predicted"/>
<evidence type="ECO:0000313" key="4">
    <source>
        <dbReference type="EMBL" id="CAA9230726.1"/>
    </source>
</evidence>
<evidence type="ECO:0000256" key="2">
    <source>
        <dbReference type="ARBA" id="ARBA00023315"/>
    </source>
</evidence>
<dbReference type="PANTHER" id="PTHR43877">
    <property type="entry name" value="AMINOALKYLPHOSPHONATE N-ACETYLTRANSFERASE-RELATED-RELATED"/>
    <property type="match status" value="1"/>
</dbReference>
<dbReference type="CDD" id="cd04301">
    <property type="entry name" value="NAT_SF"/>
    <property type="match status" value="2"/>
</dbReference>
<dbReference type="PANTHER" id="PTHR43877:SF1">
    <property type="entry name" value="ACETYLTRANSFERASE"/>
    <property type="match status" value="1"/>
</dbReference>
<dbReference type="SUPFAM" id="SSF55729">
    <property type="entry name" value="Acyl-CoA N-acyltransferases (Nat)"/>
    <property type="match status" value="2"/>
</dbReference>
<feature type="domain" description="N-acetyltransferase" evidence="3">
    <location>
        <begin position="177"/>
        <end position="328"/>
    </location>
</feature>
<evidence type="ECO:0000259" key="3">
    <source>
        <dbReference type="PROSITE" id="PS51186"/>
    </source>
</evidence>
<organism evidence="4">
    <name type="scientific">uncultured Mycobacteriales bacterium</name>
    <dbReference type="NCBI Taxonomy" id="581187"/>
    <lineage>
        <taxon>Bacteria</taxon>
        <taxon>Bacillati</taxon>
        <taxon>Actinomycetota</taxon>
        <taxon>Actinomycetes</taxon>
        <taxon>Mycobacteriales</taxon>
        <taxon>environmental samples</taxon>
    </lineage>
</organism>
<dbReference type="InterPro" id="IPR050832">
    <property type="entry name" value="Bact_Acetyltransf"/>
</dbReference>